<organism evidence="2 3">
    <name type="scientific">Pseudooceanicola marinus</name>
    <dbReference type="NCBI Taxonomy" id="396013"/>
    <lineage>
        <taxon>Bacteria</taxon>
        <taxon>Pseudomonadati</taxon>
        <taxon>Pseudomonadota</taxon>
        <taxon>Alphaproteobacteria</taxon>
        <taxon>Rhodobacterales</taxon>
        <taxon>Paracoccaceae</taxon>
        <taxon>Pseudooceanicola</taxon>
    </lineage>
</organism>
<evidence type="ECO:0000259" key="1">
    <source>
        <dbReference type="Pfam" id="PF01261"/>
    </source>
</evidence>
<proteinExistence type="predicted"/>
<dbReference type="PANTHER" id="PTHR12110">
    <property type="entry name" value="HYDROXYPYRUVATE ISOMERASE"/>
    <property type="match status" value="1"/>
</dbReference>
<accession>A0A1X6ZR09</accession>
<dbReference type="Pfam" id="PF01261">
    <property type="entry name" value="AP_endonuc_2"/>
    <property type="match status" value="1"/>
</dbReference>
<dbReference type="EMBL" id="FWFN01000005">
    <property type="protein sequence ID" value="SLN57013.1"/>
    <property type="molecule type" value="Genomic_DNA"/>
</dbReference>
<protein>
    <submittedName>
        <fullName evidence="2">Fructoselysine 3-epimerase</fullName>
    </submittedName>
</protein>
<evidence type="ECO:0000313" key="2">
    <source>
        <dbReference type="EMBL" id="SLN57013.1"/>
    </source>
</evidence>
<feature type="domain" description="Xylose isomerase-like TIM barrel" evidence="1">
    <location>
        <begin position="44"/>
        <end position="266"/>
    </location>
</feature>
<reference evidence="2 3" key="1">
    <citation type="submission" date="2017-03" db="EMBL/GenBank/DDBJ databases">
        <authorList>
            <person name="Afonso C.L."/>
            <person name="Miller P.J."/>
            <person name="Scott M.A."/>
            <person name="Spackman E."/>
            <person name="Goraichik I."/>
            <person name="Dimitrov K.M."/>
            <person name="Suarez D.L."/>
            <person name="Swayne D.E."/>
        </authorList>
    </citation>
    <scope>NUCLEOTIDE SEQUENCE [LARGE SCALE GENOMIC DNA]</scope>
    <source>
        <strain evidence="2 3">CECT 7751</strain>
    </source>
</reference>
<dbReference type="InterPro" id="IPR036237">
    <property type="entry name" value="Xyl_isomerase-like_sf"/>
</dbReference>
<dbReference type="OrthoDB" id="7245925at2"/>
<dbReference type="SUPFAM" id="SSF51658">
    <property type="entry name" value="Xylose isomerase-like"/>
    <property type="match status" value="1"/>
</dbReference>
<dbReference type="InterPro" id="IPR013022">
    <property type="entry name" value="Xyl_isomerase-like_TIM-brl"/>
</dbReference>
<dbReference type="Gene3D" id="3.20.20.150">
    <property type="entry name" value="Divalent-metal-dependent TIM barrel enzymes"/>
    <property type="match status" value="1"/>
</dbReference>
<dbReference type="RefSeq" id="WP_085888859.1">
    <property type="nucleotide sequence ID" value="NZ_FWFN01000005.1"/>
</dbReference>
<sequence length="272" mass="29980">MTLPVIGAALMVPELATWRDWLFEKNRDLEIQSFADPTLLASGDWQPLVDEAKRQLDGFAGRYGIHGPFWGLSFANPDPEIRAIVARRMAQGLDICEALGGSHMVIHSPFSTWDHHNLSTYPGGLARVTEWVHESLGAAVTRAENAGITLVLENIEDIDPEARKALVHSFGSEALKLSVDTGHAHYAHGSTGAQPVDYFVRSAGDLLGHVHLQDADGYADRHWSIGEGMIRWHEVFRAIAATGANPRLILELRNRADIPRSMAWLETRGLGQ</sequence>
<dbReference type="Proteomes" id="UP000193963">
    <property type="component" value="Unassembled WGS sequence"/>
</dbReference>
<evidence type="ECO:0000313" key="3">
    <source>
        <dbReference type="Proteomes" id="UP000193963"/>
    </source>
</evidence>
<dbReference type="InterPro" id="IPR050312">
    <property type="entry name" value="IolE/XylAMocC-like"/>
</dbReference>
<dbReference type="AlphaFoldDB" id="A0A1X6ZR09"/>
<gene>
    <name evidence="2" type="ORF">PSM7751_02837</name>
</gene>
<keyword evidence="3" id="KW-1185">Reference proteome</keyword>
<name>A0A1X6ZR09_9RHOB</name>
<dbReference type="PANTHER" id="PTHR12110:SF53">
    <property type="entry name" value="BLR5974 PROTEIN"/>
    <property type="match status" value="1"/>
</dbReference>